<dbReference type="PROSITE" id="PS51257">
    <property type="entry name" value="PROKAR_LIPOPROTEIN"/>
    <property type="match status" value="1"/>
</dbReference>
<proteinExistence type="predicted"/>
<comment type="caution">
    <text evidence="1">The sequence shown here is derived from an EMBL/GenBank/DDBJ whole genome shotgun (WGS) entry which is preliminary data.</text>
</comment>
<dbReference type="AlphaFoldDB" id="A0A8B3S1M3"/>
<accession>A0A8B3S1M3</accession>
<sequence length="133" mass="15071">MRSIIVVILFMVLVFASGCVDKDKPVIITKITITETDGKPQITQLLAEVDSVNRLEEYRDMSPPFPCVTLRIIKDKREIGYLRYSSYIGEGEYEITTDLRTIPNTGDTVDVIVKVTDEMGNPLCKKSTPLKWQ</sequence>
<evidence type="ECO:0000313" key="1">
    <source>
        <dbReference type="EMBL" id="RZB29221.1"/>
    </source>
</evidence>
<protein>
    <submittedName>
        <fullName evidence="1">Uncharacterized protein</fullName>
    </submittedName>
</protein>
<organism evidence="1 2">
    <name type="scientific">Candidatus Argoarchaeum ethanivorans</name>
    <dbReference type="NCBI Taxonomy" id="2608793"/>
    <lineage>
        <taxon>Archaea</taxon>
        <taxon>Methanobacteriati</taxon>
        <taxon>Methanobacteriota</taxon>
        <taxon>Stenosarchaea group</taxon>
        <taxon>Methanomicrobia</taxon>
        <taxon>Methanosarcinales</taxon>
        <taxon>Methanosarcinales incertae sedis</taxon>
        <taxon>GOM Arc I cluster</taxon>
        <taxon>Candidatus Argoarchaeum</taxon>
    </lineage>
</organism>
<name>A0A8B3S1M3_9EURY</name>
<gene>
    <name evidence="1" type="ORF">AEth_01363</name>
</gene>
<evidence type="ECO:0000313" key="2">
    <source>
        <dbReference type="Proteomes" id="UP000291831"/>
    </source>
</evidence>
<dbReference type="EMBL" id="RPGO01000030">
    <property type="protein sequence ID" value="RZB29221.1"/>
    <property type="molecule type" value="Genomic_DNA"/>
</dbReference>
<dbReference type="Proteomes" id="UP000291831">
    <property type="component" value="Unassembled WGS sequence"/>
</dbReference>
<reference evidence="2" key="1">
    <citation type="submission" date="2019-01" db="EMBL/GenBank/DDBJ databases">
        <title>Anaerobic oxidation of ethane by archaea from a marine hydrocarbon seep.</title>
        <authorList>
            <person name="Musat F."/>
        </authorList>
    </citation>
    <scope>NUCLEOTIDE SEQUENCE [LARGE SCALE GENOMIC DNA]</scope>
</reference>